<reference evidence="1" key="1">
    <citation type="journal article" date="2014" name="Int. J. Syst. Evol. Microbiol.">
        <title>Complete genome of a new Firmicutes species belonging to the dominant human colonic microbiota ('Ruminococcus bicirculans') reveals two chromosomes and a selective capacity to utilize plant glucans.</title>
        <authorList>
            <consortium name="NISC Comparative Sequencing Program"/>
            <person name="Wegmann U."/>
            <person name="Louis P."/>
            <person name="Goesmann A."/>
            <person name="Henrissat B."/>
            <person name="Duncan S.H."/>
            <person name="Flint H.J."/>
        </authorList>
    </citation>
    <scope>NUCLEOTIDE SEQUENCE</scope>
    <source>
        <strain evidence="1">NBRC 103855</strain>
    </source>
</reference>
<protein>
    <submittedName>
        <fullName evidence="1">Uncharacterized protein</fullName>
    </submittedName>
</protein>
<comment type="caution">
    <text evidence="1">The sequence shown here is derived from an EMBL/GenBank/DDBJ whole genome shotgun (WGS) entry which is preliminary data.</text>
</comment>
<evidence type="ECO:0000313" key="2">
    <source>
        <dbReference type="Proteomes" id="UP001161406"/>
    </source>
</evidence>
<accession>A0ABQ5UDE2</accession>
<name>A0ABQ5UDE2_9HYPH</name>
<proteinExistence type="predicted"/>
<reference evidence="1" key="2">
    <citation type="submission" date="2023-01" db="EMBL/GenBank/DDBJ databases">
        <title>Draft genome sequence of Devosia yakushimensis strain NBRC 103855.</title>
        <authorList>
            <person name="Sun Q."/>
            <person name="Mori K."/>
        </authorList>
    </citation>
    <scope>NUCLEOTIDE SEQUENCE</scope>
    <source>
        <strain evidence="1">NBRC 103855</strain>
    </source>
</reference>
<organism evidence="1 2">
    <name type="scientific">Devosia yakushimensis</name>
    <dbReference type="NCBI Taxonomy" id="470028"/>
    <lineage>
        <taxon>Bacteria</taxon>
        <taxon>Pseudomonadati</taxon>
        <taxon>Pseudomonadota</taxon>
        <taxon>Alphaproteobacteria</taxon>
        <taxon>Hyphomicrobiales</taxon>
        <taxon>Devosiaceae</taxon>
        <taxon>Devosia</taxon>
    </lineage>
</organism>
<sequence length="121" mass="13199">MTLRFLNPDGTANADAEAALLKGLTSGNELERCFTRAIAANVMGPLELWMQAEIDRGTDNATLITVIMRLKLQEVASITGSAFTDDGATLVRDMWIKMISRDFTEHAGKVREMLAARRAAG</sequence>
<evidence type="ECO:0000313" key="1">
    <source>
        <dbReference type="EMBL" id="GLQ09220.1"/>
    </source>
</evidence>
<dbReference type="RefSeq" id="WP_284388795.1">
    <property type="nucleotide sequence ID" value="NZ_BSNG01000001.1"/>
</dbReference>
<gene>
    <name evidence="1" type="ORF">GCM10007913_11520</name>
</gene>
<keyword evidence="2" id="KW-1185">Reference proteome</keyword>
<dbReference type="Proteomes" id="UP001161406">
    <property type="component" value="Unassembled WGS sequence"/>
</dbReference>
<dbReference type="EMBL" id="BSNG01000001">
    <property type="protein sequence ID" value="GLQ09220.1"/>
    <property type="molecule type" value="Genomic_DNA"/>
</dbReference>